<dbReference type="Pfam" id="PF00317">
    <property type="entry name" value="Ribonuc_red_lgN"/>
    <property type="match status" value="1"/>
</dbReference>
<dbReference type="Gene3D" id="3.20.70.20">
    <property type="match status" value="1"/>
</dbReference>
<dbReference type="Pfam" id="PF02867">
    <property type="entry name" value="Ribonuc_red_lgC"/>
    <property type="match status" value="3"/>
</dbReference>
<dbReference type="Proteomes" id="UP001501581">
    <property type="component" value="Unassembled WGS sequence"/>
</dbReference>
<dbReference type="EMBL" id="BAAALG010000001">
    <property type="protein sequence ID" value="GAA1089674.1"/>
    <property type="molecule type" value="Genomic_DNA"/>
</dbReference>
<dbReference type="SUPFAM" id="SSF51998">
    <property type="entry name" value="PFL-like glycyl radical enzymes"/>
    <property type="match status" value="1"/>
</dbReference>
<feature type="domain" description="Ribonucleotide reductase large subunit N-terminal" evidence="4">
    <location>
        <begin position="26"/>
        <end position="99"/>
    </location>
</feature>
<comment type="caution">
    <text evidence="6">The sequence shown here is derived from an EMBL/GenBank/DDBJ whole genome shotgun (WGS) entry which is preliminary data.</text>
</comment>
<protein>
    <recommendedName>
        <fullName evidence="3">Ribonucleoside-diphosphate reductase</fullName>
        <ecNumber evidence="3">1.17.4.1</ecNumber>
    </recommendedName>
</protein>
<dbReference type="InterPro" id="IPR013509">
    <property type="entry name" value="RNR_lsu_N"/>
</dbReference>
<comment type="similarity">
    <text evidence="1 3">Belongs to the ribonucleoside diphosphate reductase large chain family.</text>
</comment>
<evidence type="ECO:0000259" key="5">
    <source>
        <dbReference type="Pfam" id="PF02867"/>
    </source>
</evidence>
<evidence type="ECO:0000313" key="7">
    <source>
        <dbReference type="Proteomes" id="UP001501581"/>
    </source>
</evidence>
<gene>
    <name evidence="6" type="ORF">GCM10009668_00040</name>
</gene>
<comment type="catalytic activity">
    <reaction evidence="3">
        <text>a 2'-deoxyribonucleoside 5'-diphosphate + [thioredoxin]-disulfide + H2O = a ribonucleoside 5'-diphosphate + [thioredoxin]-dithiol</text>
        <dbReference type="Rhea" id="RHEA:23252"/>
        <dbReference type="Rhea" id="RHEA-COMP:10698"/>
        <dbReference type="Rhea" id="RHEA-COMP:10700"/>
        <dbReference type="ChEBI" id="CHEBI:15377"/>
        <dbReference type="ChEBI" id="CHEBI:29950"/>
        <dbReference type="ChEBI" id="CHEBI:50058"/>
        <dbReference type="ChEBI" id="CHEBI:57930"/>
        <dbReference type="ChEBI" id="CHEBI:73316"/>
        <dbReference type="EC" id="1.17.4.1"/>
    </reaction>
</comment>
<evidence type="ECO:0000256" key="2">
    <source>
        <dbReference type="ARBA" id="ARBA00023116"/>
    </source>
</evidence>
<dbReference type="RefSeq" id="WP_343989831.1">
    <property type="nucleotide sequence ID" value="NZ_BAAALG010000001.1"/>
</dbReference>
<dbReference type="PANTHER" id="PTHR11573:SF6">
    <property type="entry name" value="RIBONUCLEOSIDE-DIPHOSPHATE REDUCTASE LARGE SUBUNIT"/>
    <property type="match status" value="1"/>
</dbReference>
<feature type="domain" description="Ribonucleotide reductase large subunit C-terminal" evidence="5">
    <location>
        <begin position="103"/>
        <end position="197"/>
    </location>
</feature>
<dbReference type="InterPro" id="IPR039718">
    <property type="entry name" value="Rrm1"/>
</dbReference>
<proteinExistence type="inferred from homology"/>
<evidence type="ECO:0000256" key="3">
    <source>
        <dbReference type="RuleBase" id="RU003410"/>
    </source>
</evidence>
<keyword evidence="2 3" id="KW-0215">Deoxyribonucleotide synthesis</keyword>
<reference evidence="7" key="1">
    <citation type="journal article" date="2019" name="Int. J. Syst. Evol. Microbiol.">
        <title>The Global Catalogue of Microorganisms (GCM) 10K type strain sequencing project: providing services to taxonomists for standard genome sequencing and annotation.</title>
        <authorList>
            <consortium name="The Broad Institute Genomics Platform"/>
            <consortium name="The Broad Institute Genome Sequencing Center for Infectious Disease"/>
            <person name="Wu L."/>
            <person name="Ma J."/>
        </authorList>
    </citation>
    <scope>NUCLEOTIDE SEQUENCE [LARGE SCALE GENOMIC DNA]</scope>
    <source>
        <strain evidence="7">JCM 13008</strain>
    </source>
</reference>
<dbReference type="EC" id="1.17.4.1" evidence="3"/>
<organism evidence="6 7">
    <name type="scientific">Nocardioides dubius</name>
    <dbReference type="NCBI Taxonomy" id="317019"/>
    <lineage>
        <taxon>Bacteria</taxon>
        <taxon>Bacillati</taxon>
        <taxon>Actinomycetota</taxon>
        <taxon>Actinomycetes</taxon>
        <taxon>Propionibacteriales</taxon>
        <taxon>Nocardioidaceae</taxon>
        <taxon>Nocardioides</taxon>
    </lineage>
</organism>
<accession>A0ABP4E2T2</accession>
<evidence type="ECO:0000256" key="1">
    <source>
        <dbReference type="ARBA" id="ARBA00010406"/>
    </source>
</evidence>
<evidence type="ECO:0000259" key="4">
    <source>
        <dbReference type="Pfam" id="PF00317"/>
    </source>
</evidence>
<keyword evidence="7" id="KW-1185">Reference proteome</keyword>
<dbReference type="PANTHER" id="PTHR11573">
    <property type="entry name" value="RIBONUCLEOSIDE-DIPHOSPHATE REDUCTASE LARGE CHAIN"/>
    <property type="match status" value="1"/>
</dbReference>
<dbReference type="InterPro" id="IPR000788">
    <property type="entry name" value="RNR_lg_C"/>
</dbReference>
<feature type="domain" description="Ribonucleotide reductase large subunit C-terminal" evidence="5">
    <location>
        <begin position="400"/>
        <end position="548"/>
    </location>
</feature>
<dbReference type="PRINTS" id="PR01183">
    <property type="entry name" value="RIBORDTASEM1"/>
</dbReference>
<evidence type="ECO:0000313" key="6">
    <source>
        <dbReference type="EMBL" id="GAA1089674.1"/>
    </source>
</evidence>
<comment type="function">
    <text evidence="3">Provides the precursors necessary for DNA synthesis. Catalyzes the biosynthesis of deoxyribonucleotides from the corresponding ribonucleotides.</text>
</comment>
<sequence length="569" mass="63054">MSSNWETLSAERKGLQAAGTVPPFMTTAGYAMFKAKYVVADQSVRDRYVTIAQTAGAVADELYPRADGTSWTDAFFDAIWRGWLSPSTPVLANLGTDRGLPVSCEGSYIEDSVWGFYDTLKEAAILSQHGFGTSAYLGDIRPRGATFSDNGKANGVVPVFCNFVEMTNQISQGATRRGSWAGYLPADHPDFYELADLIFREPANKNIGWIFTQAFIDRMLAGDKDALERYQRVLKIRVVLGKGYIWKVDTVNAAQTESYRANGLANKASNLCSEITLFSDEEHSYTCVLSSLNLSTYDEWSGTDTAYVATVFLDAVAEVFLRKARTIRGLERAVRYTEKARSLGLGVLGYHDYLQKRRVAFESAEAAVLNKEIFASISEQADAASRWMGEQAGVPEWCVGRRNSHLMAIAPTMSTAVIVGGTSQGIEPYVANVWNQTTSAGEMPRANQNLVALMKERGVYDQQHIDDIVDHAGSVAHVDWLDAHEKDVFKTGYEIDQEILLARASERQVYIDQSQSLNLFFQADASPQYISKIHKLALLDPQIKSLYYLRSRAGVQASKQSQTTPRKVN</sequence>
<keyword evidence="3" id="KW-0560">Oxidoreductase</keyword>
<feature type="domain" description="Ribonucleotide reductase large subunit C-terminal" evidence="5">
    <location>
        <begin position="230"/>
        <end position="393"/>
    </location>
</feature>
<name>A0ABP4E2T2_9ACTN</name>